<feature type="compositionally biased region" description="Gly residues" evidence="1">
    <location>
        <begin position="757"/>
        <end position="790"/>
    </location>
</feature>
<dbReference type="Gene3D" id="2.60.40.10">
    <property type="entry name" value="Immunoglobulins"/>
    <property type="match status" value="1"/>
</dbReference>
<feature type="compositionally biased region" description="Low complexity" evidence="1">
    <location>
        <begin position="730"/>
        <end position="742"/>
    </location>
</feature>
<feature type="region of interest" description="Disordered" evidence="1">
    <location>
        <begin position="494"/>
        <end position="582"/>
    </location>
</feature>
<proteinExistence type="predicted"/>
<comment type="caution">
    <text evidence="3">The sequence shown here is derived from an EMBL/GenBank/DDBJ whole genome shotgun (WGS) entry which is preliminary data.</text>
</comment>
<dbReference type="EMBL" id="FNQC01000001">
    <property type="protein sequence ID" value="SDY52383.1"/>
    <property type="molecule type" value="Genomic_DNA"/>
</dbReference>
<feature type="compositionally biased region" description="Polar residues" evidence="1">
    <location>
        <begin position="743"/>
        <end position="753"/>
    </location>
</feature>
<feature type="compositionally biased region" description="Gly residues" evidence="1">
    <location>
        <begin position="868"/>
        <end position="883"/>
    </location>
</feature>
<evidence type="ECO:0000313" key="3">
    <source>
        <dbReference type="EMBL" id="SDY52383.1"/>
    </source>
</evidence>
<keyword evidence="4" id="KW-1185">Reference proteome</keyword>
<feature type="compositionally biased region" description="Gly residues" evidence="1">
    <location>
        <begin position="512"/>
        <end position="548"/>
    </location>
</feature>
<feature type="compositionally biased region" description="Low complexity" evidence="1">
    <location>
        <begin position="569"/>
        <end position="580"/>
    </location>
</feature>
<reference evidence="3 4" key="1">
    <citation type="submission" date="2016-10" db="EMBL/GenBank/DDBJ databases">
        <authorList>
            <person name="Varghese N."/>
            <person name="Submissions S."/>
        </authorList>
    </citation>
    <scope>NUCLEOTIDE SEQUENCE [LARGE SCALE GENOMIC DNA]</scope>
    <source>
        <strain evidence="3 4">DSM 17997</strain>
    </source>
</reference>
<evidence type="ECO:0000313" key="4">
    <source>
        <dbReference type="Proteomes" id="UP000199663"/>
    </source>
</evidence>
<dbReference type="Proteomes" id="UP000199663">
    <property type="component" value="Unassembled WGS sequence"/>
</dbReference>
<feature type="compositionally biased region" description="Gly residues" evidence="1">
    <location>
        <begin position="846"/>
        <end position="859"/>
    </location>
</feature>
<dbReference type="Pfam" id="PF21722">
    <property type="entry name" value="Gly_rich_2"/>
    <property type="match status" value="2"/>
</dbReference>
<protein>
    <recommendedName>
        <fullName evidence="2">Glycine-rich domain-containing protein</fullName>
    </recommendedName>
</protein>
<feature type="region of interest" description="Disordered" evidence="1">
    <location>
        <begin position="846"/>
        <end position="883"/>
    </location>
</feature>
<sequence length="1092" mass="109543">MPYFRTLLLVFLLFSLIGLGEVWGQCGTCTIIYTNATGNPTPNRNIQNNDVVCITANRTTQINLRNANNLSVCISSGITYSNTFSNLGGNNVEINNFGEFGTSGTPRNLTLGNNGTFNNLGNYFGNLISNNGSSINNSGGITGNVSLNSTGAVYNNSGTQLGELQLNNNTLINSGNLNLTLLTIGNGSPGITNTISGNIVLSQNANFNITAPFNNAGFFSFTANNRNLSISNGNSVVNTGTFLVGGDFSNNGTFDSRSGALTIGGNLANNNSATIYPGIATIAGNFTNNNVAILNGGLIVGGNLIINNSGVIQPLNLNQCNSVDVSGNITNNNSNGINDSNLPGLGGISPLLINKVPSNNGVVGGVIIDPSLDCSCGARFTSDGTFFVPQGVTTITIESIGGGGRGGTRTNSGNATGGGGGGAYSSSTIDVIPGEPLKIVVGQGATSVQAGGDSWVSRTELLSDAFILAVGGQSVNNNQTTGAIGGQASEGIGQIKFSGGTGSQGSTTPQNGRGGGGGGAGSATGVGGSATGRNGGSSSGIGGAGGTAVDGPTENGFQGANYGGGGSGSSKNTGNSTPSNGGNGANGYVKISFICPPLELTPCSQVISLGEIGGYYIIEYNCDDIWEAPEGLLEFEVLAIGGGAGGGGRNDGGGGGSGGVVYARANIEPQFVNGLPAGTSYSIVIGNGGAGGTSSNNSTSIGSDGGDSFFDLGGNYEIIAAGGGGGGSTNNGAGRNGRNSSIATTTDFSTSQPEGILRGGAGGGQRRTEGSGVGSGANGSGNGSAGSGSGNGAGGAGGGVNGNAGISGGNNFGRPGGPGIQFSFGLFNTNDFFSAGGGGGGNIGGNGGSSGAGGSGGSNNGLDATTPGSGGGGAEGDSNTGGRGSDGRIYIRYPIFRILPVEYLYFNAKYNSFMRSGDLSWATAKEWENSHFEIERSVNDIKSWTVIDQIEGAGYSDGPVEYSYTDKNLPAAGGNIFYRLRQVDFSGNSSYSVTRAIQVDKVDGKDSWAAYPNPTSGDVFKLDLIDNQAYNDEHIQVRLISPLAGSISFQGRDLREISDGIQQSLQKSSNGVYILEISWGQKIEFLKILKRN</sequence>
<dbReference type="InterPro" id="IPR013783">
    <property type="entry name" value="Ig-like_fold"/>
</dbReference>
<feature type="region of interest" description="Disordered" evidence="1">
    <location>
        <begin position="724"/>
        <end position="790"/>
    </location>
</feature>
<evidence type="ECO:0000256" key="1">
    <source>
        <dbReference type="SAM" id="MobiDB-lite"/>
    </source>
</evidence>
<gene>
    <name evidence="3" type="ORF">SAMN05444412_101418</name>
</gene>
<accession>A0A1H3KJR4</accession>
<organism evidence="3 4">
    <name type="scientific">Rhodonellum ikkaensis</name>
    <dbReference type="NCBI Taxonomy" id="336829"/>
    <lineage>
        <taxon>Bacteria</taxon>
        <taxon>Pseudomonadati</taxon>
        <taxon>Bacteroidota</taxon>
        <taxon>Cytophagia</taxon>
        <taxon>Cytophagales</taxon>
        <taxon>Cytophagaceae</taxon>
        <taxon>Rhodonellum</taxon>
    </lineage>
</organism>
<feature type="domain" description="Glycine-rich" evidence="2">
    <location>
        <begin position="625"/>
        <end position="893"/>
    </location>
</feature>
<feature type="domain" description="Glycine-rich" evidence="2">
    <location>
        <begin position="381"/>
        <end position="592"/>
    </location>
</feature>
<evidence type="ECO:0000259" key="2">
    <source>
        <dbReference type="Pfam" id="PF21722"/>
    </source>
</evidence>
<dbReference type="InterPro" id="IPR049304">
    <property type="entry name" value="Gly_rich_dom"/>
</dbReference>
<name>A0A1H3KJR4_9BACT</name>
<feature type="region of interest" description="Disordered" evidence="1">
    <location>
        <begin position="398"/>
        <end position="422"/>
    </location>
</feature>